<dbReference type="OrthoDB" id="10496215at2759"/>
<evidence type="ECO:0000313" key="1">
    <source>
        <dbReference type="EMBL" id="CAG8694704.1"/>
    </source>
</evidence>
<comment type="caution">
    <text evidence="1">The sequence shown here is derived from an EMBL/GenBank/DDBJ whole genome shotgun (WGS) entry which is preliminary data.</text>
</comment>
<proteinExistence type="predicted"/>
<dbReference type="AlphaFoldDB" id="A0A9N9EXA9"/>
<reference evidence="1" key="1">
    <citation type="submission" date="2021-06" db="EMBL/GenBank/DDBJ databases">
        <authorList>
            <person name="Kallberg Y."/>
            <person name="Tangrot J."/>
            <person name="Rosling A."/>
        </authorList>
    </citation>
    <scope>NUCLEOTIDE SEQUENCE</scope>
    <source>
        <strain evidence="1">UK204</strain>
    </source>
</reference>
<keyword evidence="2" id="KW-1185">Reference proteome</keyword>
<name>A0A9N9EXA9_9GLOM</name>
<protein>
    <submittedName>
        <fullName evidence="1">15365_t:CDS:1</fullName>
    </submittedName>
</protein>
<accession>A0A9N9EXA9</accession>
<dbReference type="EMBL" id="CAJVPQ010007258">
    <property type="protein sequence ID" value="CAG8694704.1"/>
    <property type="molecule type" value="Genomic_DNA"/>
</dbReference>
<evidence type="ECO:0000313" key="2">
    <source>
        <dbReference type="Proteomes" id="UP000789570"/>
    </source>
</evidence>
<gene>
    <name evidence="1" type="ORF">FCALED_LOCUS13152</name>
</gene>
<sequence>LFYPSNDKLTMSGIQVWDHVLKWRLAQNPELSSDHSSLYIYCFTKC</sequence>
<feature type="non-terminal residue" evidence="1">
    <location>
        <position position="1"/>
    </location>
</feature>
<dbReference type="Proteomes" id="UP000789570">
    <property type="component" value="Unassembled WGS sequence"/>
</dbReference>
<organism evidence="1 2">
    <name type="scientific">Funneliformis caledonium</name>
    <dbReference type="NCBI Taxonomy" id="1117310"/>
    <lineage>
        <taxon>Eukaryota</taxon>
        <taxon>Fungi</taxon>
        <taxon>Fungi incertae sedis</taxon>
        <taxon>Mucoromycota</taxon>
        <taxon>Glomeromycotina</taxon>
        <taxon>Glomeromycetes</taxon>
        <taxon>Glomerales</taxon>
        <taxon>Glomeraceae</taxon>
        <taxon>Funneliformis</taxon>
    </lineage>
</organism>